<organism evidence="1 2">
    <name type="scientific">Russula earlei</name>
    <dbReference type="NCBI Taxonomy" id="71964"/>
    <lineage>
        <taxon>Eukaryota</taxon>
        <taxon>Fungi</taxon>
        <taxon>Dikarya</taxon>
        <taxon>Basidiomycota</taxon>
        <taxon>Agaricomycotina</taxon>
        <taxon>Agaricomycetes</taxon>
        <taxon>Russulales</taxon>
        <taxon>Russulaceae</taxon>
        <taxon>Russula</taxon>
    </lineage>
</organism>
<gene>
    <name evidence="1" type="ORF">F5148DRAFT_1354872</name>
</gene>
<evidence type="ECO:0000313" key="2">
    <source>
        <dbReference type="Proteomes" id="UP001207468"/>
    </source>
</evidence>
<comment type="caution">
    <text evidence="1">The sequence shown here is derived from an EMBL/GenBank/DDBJ whole genome shotgun (WGS) entry which is preliminary data.</text>
</comment>
<accession>A0ACC0ULG0</accession>
<protein>
    <submittedName>
        <fullName evidence="1">AAA domain-containing protein</fullName>
    </submittedName>
</protein>
<sequence>AAAATVDGPTRLTVSRVNSQANSPSLLPSYDLHSIWVWQLFNDVLVRMVDVLRAEPLQESSQDARPATILIVADSLRSALSKSLSENDLTRRRATLHSLDTHLDRFVTVAFSRLYGGPEWATARTSIRALLSQVLKMDCQVISTTITQLSRAVSHRDLDITVPDVRKQRWTTIFTGILPHDSNATLAMISSSNAKSAFNEVNGALALLRTGLSEVISKYANYNSPAATAGLLGQPGAARDVAAIMLCPSEDLRGAAQALVGQAFDADVRLECFHAMFRNLTGDTLEGIFAYLKTFIKHATVVPEACDISKALVRCLTDVIEVLCSSPDSLLLDDEFLRSDNGAFLRLSLPKCWALMTESISVIFRRTPAWSVYFESEDMIRWMRDALIFGRDMLAQWRTFESATNSHTNASPPQKPLGQKLSRIGKKMMDDLQQFLPELTKWLRLTDEELLHQSFALLQSLLDCFKKTGVRPSEIGVQKLTRHIEGSRKKDGKAQTRLDSARILKLEATLAAFEDDSDIEFVSHSLYIKSAHQKLPKEKVPKTDTKAESSSRQPKSRDAKPPAVSQVPSSRSLPRQSNYFTSKDEEKLSKESTMPRFRSIVASSSRHVPSKSSRHTSVEIRPLSSESSSDDGSDQERGLSALGKFQRTPQLKKPAERRQTKMLDLPTLENNSALRRLRGHDDARKRALRMKPDISRLHRVILSWDWGHSGPDPPETDFTAPLVCVPDHFSNYSHYQRVFEPLLLLECWAQILQAKEEEAVMFESKIISRQFVDDFVDFDLAIVEPLTKGWSLMDTDIILLSDPEGKHSVMGKIPNTQFMCQHDATSENEGPSGCRSVLSVGSGKYSGRQLFAFFERTVLIITPSLSTLHREYAALMAMPHYDCADFILNPHLPKPKSVDQKEIQNAMIKYNVNEPQARAIISALRTDGFSLIQGPPGTGKTSTICGLVQAFLSSRPQHIAPNGTRSTDRIPSKILLCAPSNAAIDEIANRLKEGVSGAGRRSVIPKVVRIGTDKAINVSVKEISLDNLVDEKVDSSQSARGGSKESASEIALLRSELESVRQLRQQKQNELAVLHDNAVKVATLDEEIKRLNYRRVSIIQKLDRLRDQQKSDNRTLDAVRRKFRMEVLAEADVICSTLSGSGHDILESLEFDMIIIDEAAQAIELSSLIPLKYNVARCVMVGDPQQLPPTVISQEASKYLYNQSLFVRLQKLDPDAVHLLSIQYRMHPDISQLPSRIFYRGLLKDGLGMAEKTARSWHAINMFGPYRFFNILRGQEASGPSHSLMNRTEVQVAVSLYDRLVQECSSEDFRFRVGVVSMYRAQIVELRRAFEARFGGQEKDIIILSCVRAGPGLQNVGFLSDYRRMNVALTRARASLFVLGHCPTLERSDKTWKEIISDARERDCLIEADVKFFTAPKEKLPLKSCLKPPKKAAPPPQTIPTTLVAARSIGSQGAATSTSLQRPHVSPSESAPTSPPSVLMPARNASSSQSSAKSPDVPLISPKPAAQPSDPKSCYGPCQLQACSLREMPPKPPKPKPPTSIFIPKKRPAPGGGGGGPPNKKRT</sequence>
<evidence type="ECO:0000313" key="1">
    <source>
        <dbReference type="EMBL" id="KAI9512406.1"/>
    </source>
</evidence>
<reference evidence="1" key="1">
    <citation type="submission" date="2021-03" db="EMBL/GenBank/DDBJ databases">
        <title>Evolutionary priming and transition to the ectomycorrhizal habit in an iconic lineage of mushroom-forming fungi: is preadaptation a requirement?</title>
        <authorList>
            <consortium name="DOE Joint Genome Institute"/>
            <person name="Looney B.P."/>
            <person name="Miyauchi S."/>
            <person name="Morin E."/>
            <person name="Drula E."/>
            <person name="Courty P.E."/>
            <person name="Chicoki N."/>
            <person name="Fauchery L."/>
            <person name="Kohler A."/>
            <person name="Kuo A."/>
            <person name="LaButti K."/>
            <person name="Pangilinan J."/>
            <person name="Lipzen A."/>
            <person name="Riley R."/>
            <person name="Andreopoulos W."/>
            <person name="He G."/>
            <person name="Johnson J."/>
            <person name="Barry K.W."/>
            <person name="Grigoriev I.V."/>
            <person name="Nagy L."/>
            <person name="Hibbett D."/>
            <person name="Henrissat B."/>
            <person name="Matheny P.B."/>
            <person name="Labbe J."/>
            <person name="Martin A.F."/>
        </authorList>
    </citation>
    <scope>NUCLEOTIDE SEQUENCE</scope>
    <source>
        <strain evidence="1">BPL698</strain>
    </source>
</reference>
<proteinExistence type="predicted"/>
<feature type="non-terminal residue" evidence="1">
    <location>
        <position position="1"/>
    </location>
</feature>
<dbReference type="Proteomes" id="UP001207468">
    <property type="component" value="Unassembled WGS sequence"/>
</dbReference>
<name>A0ACC0ULG0_9AGAM</name>
<keyword evidence="2" id="KW-1185">Reference proteome</keyword>
<dbReference type="EMBL" id="JAGFNK010000009">
    <property type="protein sequence ID" value="KAI9512406.1"/>
    <property type="molecule type" value="Genomic_DNA"/>
</dbReference>